<dbReference type="GO" id="GO:0045259">
    <property type="term" value="C:proton-transporting ATP synthase complex"/>
    <property type="evidence" value="ECO:0007669"/>
    <property type="project" value="UniProtKB-KW"/>
</dbReference>
<evidence type="ECO:0000256" key="1">
    <source>
        <dbReference type="ARBA" id="ARBA00004370"/>
    </source>
</evidence>
<dbReference type="Proteomes" id="UP001177003">
    <property type="component" value="Chromosome 7"/>
</dbReference>
<evidence type="ECO:0000313" key="15">
    <source>
        <dbReference type="Proteomes" id="UP001177003"/>
    </source>
</evidence>
<dbReference type="InterPro" id="IPR050053">
    <property type="entry name" value="ATPase_alpha/beta_chains"/>
</dbReference>
<dbReference type="GO" id="GO:0046933">
    <property type="term" value="F:proton-transporting ATP synthase activity, rotational mechanism"/>
    <property type="evidence" value="ECO:0007669"/>
    <property type="project" value="TreeGrafter"/>
</dbReference>
<keyword evidence="9" id="KW-0472">Membrane</keyword>
<dbReference type="EMBL" id="OX465083">
    <property type="protein sequence ID" value="CAI9294933.1"/>
    <property type="molecule type" value="Genomic_DNA"/>
</dbReference>
<evidence type="ECO:0000256" key="10">
    <source>
        <dbReference type="ARBA" id="ARBA00023196"/>
    </source>
</evidence>
<evidence type="ECO:0000256" key="11">
    <source>
        <dbReference type="ARBA" id="ARBA00023310"/>
    </source>
</evidence>
<dbReference type="InterPro" id="IPR004100">
    <property type="entry name" value="ATPase_F1/V1/A1_a/bsu_N"/>
</dbReference>
<dbReference type="EC" id="7.1.2.2" evidence="3"/>
<keyword evidence="15" id="KW-1185">Reference proteome</keyword>
<dbReference type="Gene3D" id="3.40.50.300">
    <property type="entry name" value="P-loop containing nucleotide triphosphate hydrolases"/>
    <property type="match status" value="1"/>
</dbReference>
<accession>A0AA35ZMG4</accession>
<evidence type="ECO:0000256" key="3">
    <source>
        <dbReference type="ARBA" id="ARBA00012473"/>
    </source>
</evidence>
<evidence type="ECO:0000256" key="8">
    <source>
        <dbReference type="ARBA" id="ARBA00023065"/>
    </source>
</evidence>
<evidence type="ECO:0000256" key="9">
    <source>
        <dbReference type="ARBA" id="ARBA00023136"/>
    </source>
</evidence>
<dbReference type="GO" id="GO:0005524">
    <property type="term" value="F:ATP binding"/>
    <property type="evidence" value="ECO:0007669"/>
    <property type="project" value="UniProtKB-KW"/>
</dbReference>
<keyword evidence="8" id="KW-0406">Ion transport</keyword>
<keyword evidence="11" id="KW-0066">ATP synthesis</keyword>
<dbReference type="PANTHER" id="PTHR15184:SF71">
    <property type="entry name" value="ATP SYNTHASE SUBUNIT BETA, MITOCHONDRIAL"/>
    <property type="match status" value="1"/>
</dbReference>
<keyword evidence="4" id="KW-0813">Transport</keyword>
<dbReference type="GO" id="GO:0042776">
    <property type="term" value="P:proton motive force-driven mitochondrial ATP synthesis"/>
    <property type="evidence" value="ECO:0007669"/>
    <property type="project" value="TreeGrafter"/>
</dbReference>
<organism evidence="14 15">
    <name type="scientific">Lactuca saligna</name>
    <name type="common">Willowleaf lettuce</name>
    <dbReference type="NCBI Taxonomy" id="75948"/>
    <lineage>
        <taxon>Eukaryota</taxon>
        <taxon>Viridiplantae</taxon>
        <taxon>Streptophyta</taxon>
        <taxon>Embryophyta</taxon>
        <taxon>Tracheophyta</taxon>
        <taxon>Spermatophyta</taxon>
        <taxon>Magnoliopsida</taxon>
        <taxon>eudicotyledons</taxon>
        <taxon>Gunneridae</taxon>
        <taxon>Pentapetalae</taxon>
        <taxon>asterids</taxon>
        <taxon>campanulids</taxon>
        <taxon>Asterales</taxon>
        <taxon>Asteraceae</taxon>
        <taxon>Cichorioideae</taxon>
        <taxon>Cichorieae</taxon>
        <taxon>Lactucinae</taxon>
        <taxon>Lactuca</taxon>
    </lineage>
</organism>
<evidence type="ECO:0000256" key="6">
    <source>
        <dbReference type="ARBA" id="ARBA00022781"/>
    </source>
</evidence>
<evidence type="ECO:0000256" key="2">
    <source>
        <dbReference type="ARBA" id="ARBA00008936"/>
    </source>
</evidence>
<protein>
    <recommendedName>
        <fullName evidence="3">H(+)-transporting two-sector ATPase</fullName>
        <ecNumber evidence="3">7.1.2.2</ecNumber>
    </recommendedName>
</protein>
<keyword evidence="5" id="KW-0547">Nucleotide-binding</keyword>
<dbReference type="AlphaFoldDB" id="A0AA35ZMG4"/>
<comment type="similarity">
    <text evidence="2">Belongs to the ATPase alpha/beta chains family.</text>
</comment>
<proteinExistence type="inferred from homology"/>
<dbReference type="GO" id="GO:0005739">
    <property type="term" value="C:mitochondrion"/>
    <property type="evidence" value="ECO:0007669"/>
    <property type="project" value="GOC"/>
</dbReference>
<evidence type="ECO:0000256" key="12">
    <source>
        <dbReference type="ARBA" id="ARBA00048383"/>
    </source>
</evidence>
<evidence type="ECO:0000256" key="7">
    <source>
        <dbReference type="ARBA" id="ARBA00022840"/>
    </source>
</evidence>
<dbReference type="PANTHER" id="PTHR15184">
    <property type="entry name" value="ATP SYNTHASE"/>
    <property type="match status" value="1"/>
</dbReference>
<keyword evidence="6" id="KW-0375">Hydrogen ion transport</keyword>
<feature type="domain" description="ATPase F1/V1/A1 complex alpha/beta subunit N-terminal" evidence="13">
    <location>
        <begin position="21"/>
        <end position="59"/>
    </location>
</feature>
<reference evidence="14" key="1">
    <citation type="submission" date="2023-04" db="EMBL/GenBank/DDBJ databases">
        <authorList>
            <person name="Vijverberg K."/>
            <person name="Xiong W."/>
            <person name="Schranz E."/>
        </authorList>
    </citation>
    <scope>NUCLEOTIDE SEQUENCE</scope>
</reference>
<comment type="catalytic activity">
    <reaction evidence="12">
        <text>ATP + H2O + 4 H(+)(in) = ADP + phosphate + 5 H(+)(out)</text>
        <dbReference type="Rhea" id="RHEA:57720"/>
        <dbReference type="ChEBI" id="CHEBI:15377"/>
        <dbReference type="ChEBI" id="CHEBI:15378"/>
        <dbReference type="ChEBI" id="CHEBI:30616"/>
        <dbReference type="ChEBI" id="CHEBI:43474"/>
        <dbReference type="ChEBI" id="CHEBI:456216"/>
        <dbReference type="EC" id="7.1.2.2"/>
    </reaction>
</comment>
<sequence>MNPNTYGSGVTMLDKRTLWHIAQIIGLVLDVPLPPGKMPNIYNALVVKGQDTAGQAINVTCEDLKYPPYWVECLLVWVINLPLVPKWVLYKKELLLPNKDATTILSSGLVAKGIYPTVDPLDSMSTMLQPWIVGEEHYDTAQEKSGGIDPQEAHRTLEIAEAALRKAEGKRTFGFSVKFEQDTGVI</sequence>
<dbReference type="Pfam" id="PF02874">
    <property type="entry name" value="ATP-synt_ab_N"/>
    <property type="match status" value="1"/>
</dbReference>
<evidence type="ECO:0000256" key="5">
    <source>
        <dbReference type="ARBA" id="ARBA00022741"/>
    </source>
</evidence>
<dbReference type="InterPro" id="IPR036121">
    <property type="entry name" value="ATPase_F1/V1/A1_a/bsu_N_sf"/>
</dbReference>
<dbReference type="InterPro" id="IPR027417">
    <property type="entry name" value="P-loop_NTPase"/>
</dbReference>
<evidence type="ECO:0000313" key="14">
    <source>
        <dbReference type="EMBL" id="CAI9294933.1"/>
    </source>
</evidence>
<gene>
    <name evidence="14" type="ORF">LSALG_LOCUS33894</name>
</gene>
<dbReference type="Gene3D" id="2.40.10.170">
    <property type="match status" value="1"/>
</dbReference>
<keyword evidence="7" id="KW-0067">ATP-binding</keyword>
<dbReference type="SUPFAM" id="SSF50615">
    <property type="entry name" value="N-terminal domain of alpha and beta subunits of F1 ATP synthase"/>
    <property type="match status" value="1"/>
</dbReference>
<evidence type="ECO:0000256" key="4">
    <source>
        <dbReference type="ARBA" id="ARBA00022448"/>
    </source>
</evidence>
<name>A0AA35ZMG4_LACSI</name>
<keyword evidence="10" id="KW-0139">CF(1)</keyword>
<comment type="subcellular location">
    <subcellularLocation>
        <location evidence="1">Membrane</location>
    </subcellularLocation>
</comment>
<evidence type="ECO:0000259" key="13">
    <source>
        <dbReference type="Pfam" id="PF02874"/>
    </source>
</evidence>